<evidence type="ECO:0000313" key="1">
    <source>
        <dbReference type="EMBL" id="CAB4044813.1"/>
    </source>
</evidence>
<accession>A0A7D9KEI1</accession>
<organism evidence="1 2">
    <name type="scientific">Paramuricea clavata</name>
    <name type="common">Red gorgonian</name>
    <name type="synonym">Violescent sea-whip</name>
    <dbReference type="NCBI Taxonomy" id="317549"/>
    <lineage>
        <taxon>Eukaryota</taxon>
        <taxon>Metazoa</taxon>
        <taxon>Cnidaria</taxon>
        <taxon>Anthozoa</taxon>
        <taxon>Octocorallia</taxon>
        <taxon>Malacalcyonacea</taxon>
        <taxon>Plexauridae</taxon>
        <taxon>Paramuricea</taxon>
    </lineage>
</organism>
<gene>
    <name evidence="1" type="ORF">PACLA_8A046458</name>
</gene>
<comment type="caution">
    <text evidence="1">The sequence shown here is derived from an EMBL/GenBank/DDBJ whole genome shotgun (WGS) entry which is preliminary data.</text>
</comment>
<evidence type="ECO:0000313" key="2">
    <source>
        <dbReference type="Proteomes" id="UP001152795"/>
    </source>
</evidence>
<dbReference type="AlphaFoldDB" id="A0A7D9KEI1"/>
<sequence length="52" mass="6088">MFALVGGFMYIGYLYGKTDSGNRNKYTPKQFPYNDNHHIYKNGDPTQRLKIN</sequence>
<dbReference type="EMBL" id="CACRXK020036336">
    <property type="protein sequence ID" value="CAB4044813.1"/>
    <property type="molecule type" value="Genomic_DNA"/>
</dbReference>
<dbReference type="OrthoDB" id="2014058at2759"/>
<reference evidence="1" key="1">
    <citation type="submission" date="2020-04" db="EMBL/GenBank/DDBJ databases">
        <authorList>
            <person name="Alioto T."/>
            <person name="Alioto T."/>
            <person name="Gomez Garrido J."/>
        </authorList>
    </citation>
    <scope>NUCLEOTIDE SEQUENCE</scope>
    <source>
        <strain evidence="1">A484AB</strain>
    </source>
</reference>
<keyword evidence="2" id="KW-1185">Reference proteome</keyword>
<proteinExistence type="predicted"/>
<name>A0A7D9KEI1_PARCT</name>
<protein>
    <submittedName>
        <fullName evidence="1">Uncharacterized protein</fullName>
    </submittedName>
</protein>
<dbReference type="Proteomes" id="UP001152795">
    <property type="component" value="Unassembled WGS sequence"/>
</dbReference>